<protein>
    <submittedName>
        <fullName evidence="1">Uncharacterized protein</fullName>
    </submittedName>
</protein>
<gene>
    <name evidence="1" type="ORF">D5086_018116</name>
</gene>
<reference evidence="1 2" key="1">
    <citation type="journal article" date="2024" name="Plant Biotechnol. J.">
        <title>Genome and CRISPR/Cas9 system of a widespread forest tree (Populus alba) in the world.</title>
        <authorList>
            <person name="Liu Y.J."/>
            <person name="Jiang P.F."/>
            <person name="Han X.M."/>
            <person name="Li X.Y."/>
            <person name="Wang H.M."/>
            <person name="Wang Y.J."/>
            <person name="Wang X.X."/>
            <person name="Zeng Q.Y."/>
        </authorList>
    </citation>
    <scope>NUCLEOTIDE SEQUENCE [LARGE SCALE GENOMIC DNA]</scope>
    <source>
        <strain evidence="2">cv. PAL-ZL1</strain>
    </source>
</reference>
<keyword evidence="2" id="KW-1185">Reference proteome</keyword>
<organism evidence="1 2">
    <name type="scientific">Populus alba</name>
    <name type="common">White poplar</name>
    <dbReference type="NCBI Taxonomy" id="43335"/>
    <lineage>
        <taxon>Eukaryota</taxon>
        <taxon>Viridiplantae</taxon>
        <taxon>Streptophyta</taxon>
        <taxon>Embryophyta</taxon>
        <taxon>Tracheophyta</taxon>
        <taxon>Spermatophyta</taxon>
        <taxon>Magnoliopsida</taxon>
        <taxon>eudicotyledons</taxon>
        <taxon>Gunneridae</taxon>
        <taxon>Pentapetalae</taxon>
        <taxon>rosids</taxon>
        <taxon>fabids</taxon>
        <taxon>Malpighiales</taxon>
        <taxon>Salicaceae</taxon>
        <taxon>Saliceae</taxon>
        <taxon>Populus</taxon>
    </lineage>
</organism>
<accession>A0ACC4BQF7</accession>
<dbReference type="Proteomes" id="UP000309997">
    <property type="component" value="Unassembled WGS sequence"/>
</dbReference>
<proteinExistence type="predicted"/>
<dbReference type="EMBL" id="RCHU02000009">
    <property type="protein sequence ID" value="KAL3580281.1"/>
    <property type="molecule type" value="Genomic_DNA"/>
</dbReference>
<name>A0ACC4BQF7_POPAL</name>
<evidence type="ECO:0000313" key="2">
    <source>
        <dbReference type="Proteomes" id="UP000309997"/>
    </source>
</evidence>
<sequence length="72" mass="8205">MICEKLAVSKVKAPYRPACHPLVCASGKQRSLLFNVIIIIFRKDTVCMTRQQDAGKHAQKWFHTTPLFDAFV</sequence>
<comment type="caution">
    <text evidence="1">The sequence shown here is derived from an EMBL/GenBank/DDBJ whole genome shotgun (WGS) entry which is preliminary data.</text>
</comment>
<evidence type="ECO:0000313" key="1">
    <source>
        <dbReference type="EMBL" id="KAL3580281.1"/>
    </source>
</evidence>